<accession>A0A2T4A1T4</accession>
<dbReference type="GO" id="GO:0006487">
    <property type="term" value="P:protein N-linked glycosylation"/>
    <property type="evidence" value="ECO:0007669"/>
    <property type="project" value="TreeGrafter"/>
</dbReference>
<organism evidence="5 6">
    <name type="scientific">Trichoderma harzianum CBS 226.95</name>
    <dbReference type="NCBI Taxonomy" id="983964"/>
    <lineage>
        <taxon>Eukaryota</taxon>
        <taxon>Fungi</taxon>
        <taxon>Dikarya</taxon>
        <taxon>Ascomycota</taxon>
        <taxon>Pezizomycotina</taxon>
        <taxon>Sordariomycetes</taxon>
        <taxon>Hypocreomycetidae</taxon>
        <taxon>Hypocreales</taxon>
        <taxon>Hypocreaceae</taxon>
        <taxon>Trichoderma</taxon>
    </lineage>
</organism>
<dbReference type="GO" id="GO:0016020">
    <property type="term" value="C:membrane"/>
    <property type="evidence" value="ECO:0007669"/>
    <property type="project" value="InterPro"/>
</dbReference>
<dbReference type="GO" id="GO:0005794">
    <property type="term" value="C:Golgi apparatus"/>
    <property type="evidence" value="ECO:0007669"/>
    <property type="project" value="TreeGrafter"/>
</dbReference>
<dbReference type="Pfam" id="PF01793">
    <property type="entry name" value="Glyco_transf_15"/>
    <property type="match status" value="1"/>
</dbReference>
<keyword evidence="6" id="KW-1185">Reference proteome</keyword>
<dbReference type="Gene3D" id="3.90.550.10">
    <property type="entry name" value="Spore Coat Polysaccharide Biosynthesis Protein SpsA, Chain A"/>
    <property type="match status" value="1"/>
</dbReference>
<feature type="compositionally biased region" description="Basic and acidic residues" evidence="4">
    <location>
        <begin position="381"/>
        <end position="390"/>
    </location>
</feature>
<proteinExistence type="inferred from homology"/>
<dbReference type="RefSeq" id="XP_024770610.1">
    <property type="nucleotide sequence ID" value="XM_024924563.1"/>
</dbReference>
<dbReference type="InterPro" id="IPR002685">
    <property type="entry name" value="Glyco_trans_15"/>
</dbReference>
<dbReference type="GO" id="GO:0006493">
    <property type="term" value="P:protein O-linked glycosylation"/>
    <property type="evidence" value="ECO:0007669"/>
    <property type="project" value="TreeGrafter"/>
</dbReference>
<dbReference type="STRING" id="983964.A0A2T4A1T4"/>
<dbReference type="GO" id="GO:0000032">
    <property type="term" value="P:cell wall mannoprotein biosynthetic process"/>
    <property type="evidence" value="ECO:0007669"/>
    <property type="project" value="TreeGrafter"/>
</dbReference>
<dbReference type="PANTHER" id="PTHR31121">
    <property type="entry name" value="ALPHA-1,2 MANNOSYLTRANSFERASE KTR1"/>
    <property type="match status" value="1"/>
</dbReference>
<dbReference type="AlphaFoldDB" id="A0A2T4A1T4"/>
<sequence length="439" mass="50127">MAKKRTTTASSPCWYMPITLAWIFLLIQTSSFVHGLAISSATDQKPRAAFVSLAHENDLSALLSSTSQLEETFNYRYQYHWIFFSTQPLSEEFRQQTSNATGAVCFYEVISEDKLASPKQPAAFNTLSPAQTGEHVSGIGRQVQSLDQISRWNSGPFASENRLRDYDWIWRIEPGAQFTHDITFDVFRFMRDHEIAYGFNEALLDKDEIRTHSRPVISFIDKHPDLLHADADLSWLLNCNDGSTAAKIRGNEFGGRHRTGSWWTDLISLMMQGSLDRMSPTFDIGSLSFFRSQSHQDLFNHLDAAGDFTRQPLRDMAVPTISASMFLPQKSVWNYRKRDARHAYRPSLPEHTQKPKLKVFEHNLGFNLRGRNRMVGPQSRDSIREQERNPKESMAEYFALWSLMAQDLSRQDAIPGLQSGHTVIDERNFSLGSKRSSTG</sequence>
<evidence type="ECO:0000256" key="2">
    <source>
        <dbReference type="ARBA" id="ARBA00022676"/>
    </source>
</evidence>
<dbReference type="GO" id="GO:0000026">
    <property type="term" value="F:alpha-1,2-mannosyltransferase activity"/>
    <property type="evidence" value="ECO:0007669"/>
    <property type="project" value="TreeGrafter"/>
</dbReference>
<keyword evidence="3 5" id="KW-0808">Transferase</keyword>
<dbReference type="EMBL" id="KZ679687">
    <property type="protein sequence ID" value="PTB50933.1"/>
    <property type="molecule type" value="Genomic_DNA"/>
</dbReference>
<dbReference type="InterPro" id="IPR029044">
    <property type="entry name" value="Nucleotide-diphossugar_trans"/>
</dbReference>
<dbReference type="GeneID" id="36633146"/>
<dbReference type="Proteomes" id="UP000241690">
    <property type="component" value="Unassembled WGS sequence"/>
</dbReference>
<dbReference type="SUPFAM" id="SSF53448">
    <property type="entry name" value="Nucleotide-diphospho-sugar transferases"/>
    <property type="match status" value="1"/>
</dbReference>
<keyword evidence="2" id="KW-0328">Glycosyltransferase</keyword>
<gene>
    <name evidence="5" type="ORF">M431DRAFT_94220</name>
</gene>
<evidence type="ECO:0000313" key="5">
    <source>
        <dbReference type="EMBL" id="PTB50933.1"/>
    </source>
</evidence>
<evidence type="ECO:0000256" key="3">
    <source>
        <dbReference type="ARBA" id="ARBA00022679"/>
    </source>
</evidence>
<name>A0A2T4A1T4_TRIHA</name>
<evidence type="ECO:0000256" key="4">
    <source>
        <dbReference type="SAM" id="MobiDB-lite"/>
    </source>
</evidence>
<reference evidence="5 6" key="1">
    <citation type="submission" date="2016-07" db="EMBL/GenBank/DDBJ databases">
        <title>Multiple horizontal gene transfer events from other fungi enriched the ability of initially mycotrophic Trichoderma (Ascomycota) to feed on dead plant biomass.</title>
        <authorList>
            <consortium name="DOE Joint Genome Institute"/>
            <person name="Aerts A."/>
            <person name="Atanasova L."/>
            <person name="Chenthamara K."/>
            <person name="Zhang J."/>
            <person name="Grujic M."/>
            <person name="Henrissat B."/>
            <person name="Kuo A."/>
            <person name="Salamov A."/>
            <person name="Lipzen A."/>
            <person name="Labutti K."/>
            <person name="Barry K."/>
            <person name="Miao Y."/>
            <person name="Rahimi M.J."/>
            <person name="Shen Q."/>
            <person name="Grigoriev I.V."/>
            <person name="Kubicek C.P."/>
            <person name="Druzhinina I.S."/>
        </authorList>
    </citation>
    <scope>NUCLEOTIDE SEQUENCE [LARGE SCALE GENOMIC DNA]</scope>
    <source>
        <strain evidence="5 6">CBS 226.95</strain>
    </source>
</reference>
<dbReference type="PANTHER" id="PTHR31121:SF7">
    <property type="entry name" value="MANNOSYLTRANSFERASE KTR4-RELATED"/>
    <property type="match status" value="1"/>
</dbReference>
<evidence type="ECO:0000313" key="6">
    <source>
        <dbReference type="Proteomes" id="UP000241690"/>
    </source>
</evidence>
<evidence type="ECO:0000256" key="1">
    <source>
        <dbReference type="ARBA" id="ARBA00007677"/>
    </source>
</evidence>
<comment type="similarity">
    <text evidence="1">Belongs to the glycosyltransferase 15 family.</text>
</comment>
<protein>
    <submittedName>
        <fullName evidence="5">Glycosyltransferase family 15 protein</fullName>
    </submittedName>
</protein>
<feature type="region of interest" description="Disordered" evidence="4">
    <location>
        <begin position="370"/>
        <end position="390"/>
    </location>
</feature>